<gene>
    <name evidence="1" type="ORF">Amac_084110</name>
</gene>
<organism evidence="1 2">
    <name type="scientific">Acrocarpospora macrocephala</name>
    <dbReference type="NCBI Taxonomy" id="150177"/>
    <lineage>
        <taxon>Bacteria</taxon>
        <taxon>Bacillati</taxon>
        <taxon>Actinomycetota</taxon>
        <taxon>Actinomycetes</taxon>
        <taxon>Streptosporangiales</taxon>
        <taxon>Streptosporangiaceae</taxon>
        <taxon>Acrocarpospora</taxon>
    </lineage>
</organism>
<accession>A0A5M3X103</accession>
<name>A0A5M3X103_9ACTN</name>
<dbReference type="EMBL" id="BLAE01000064">
    <property type="protein sequence ID" value="GES14814.1"/>
    <property type="molecule type" value="Genomic_DNA"/>
</dbReference>
<protein>
    <submittedName>
        <fullName evidence="1">Uncharacterized protein</fullName>
    </submittedName>
</protein>
<dbReference type="Proteomes" id="UP000331127">
    <property type="component" value="Unassembled WGS sequence"/>
</dbReference>
<keyword evidence="2" id="KW-1185">Reference proteome</keyword>
<comment type="caution">
    <text evidence="1">The sequence shown here is derived from an EMBL/GenBank/DDBJ whole genome shotgun (WGS) entry which is preliminary data.</text>
</comment>
<evidence type="ECO:0000313" key="1">
    <source>
        <dbReference type="EMBL" id="GES14814.1"/>
    </source>
</evidence>
<reference evidence="1 2" key="1">
    <citation type="submission" date="2019-10" db="EMBL/GenBank/DDBJ databases">
        <title>Whole genome shotgun sequence of Acrocarpospora macrocephala NBRC 16266.</title>
        <authorList>
            <person name="Ichikawa N."/>
            <person name="Kimura A."/>
            <person name="Kitahashi Y."/>
            <person name="Komaki H."/>
            <person name="Oguchi A."/>
        </authorList>
    </citation>
    <scope>NUCLEOTIDE SEQUENCE [LARGE SCALE GENOMIC DNA]</scope>
    <source>
        <strain evidence="1 2">NBRC 16266</strain>
    </source>
</reference>
<dbReference type="AlphaFoldDB" id="A0A5M3X103"/>
<evidence type="ECO:0000313" key="2">
    <source>
        <dbReference type="Proteomes" id="UP000331127"/>
    </source>
</evidence>
<sequence>MAAASSTAALVSGEISREPLRARDAVLRDTPAAPATSFNVIAILLLAGIDPILSRDLPRWEFHAAMFPGN</sequence>
<proteinExistence type="predicted"/>